<dbReference type="InterPro" id="IPR013785">
    <property type="entry name" value="Aldolase_TIM"/>
</dbReference>
<sequence length="300" mass="30292">MEFTGLSAFPFTPITASGVDESDYARIVERSAAAGVDSICALGSTGGYAYLSAAERARAAALTVAHAGPVPVIVGVSAIRTREVLANVAAAQSAGAAAVLLAPMTYQPLTQDEAFGLFEAVDAELSVPLVVYDNPVTTGFTFERELHARVAALPSVASIKIPAVPTAPAEARARVASYRAHLPDSVTLGVSGDGTAAAGLTAGCDAWYSVLGGLLPAESLALTRAALAGDAGTASTLSARFDPLFALFARYGSYRVAAAVAEDLGLVAPGTLPHPVRGIEPAGRLAVAAALAHAGVARPR</sequence>
<feature type="active site" description="Schiff-base intermediate with substrate" evidence="4">
    <location>
        <position position="160"/>
    </location>
</feature>
<feature type="binding site" evidence="5">
    <location>
        <position position="45"/>
    </location>
    <ligand>
        <name>pyruvate</name>
        <dbReference type="ChEBI" id="CHEBI:15361"/>
    </ligand>
</feature>
<dbReference type="SUPFAM" id="SSF51569">
    <property type="entry name" value="Aldolase"/>
    <property type="match status" value="1"/>
</dbReference>
<keyword evidence="7" id="KW-1185">Reference proteome</keyword>
<dbReference type="SMART" id="SM01130">
    <property type="entry name" value="DHDPS"/>
    <property type="match status" value="1"/>
</dbReference>
<comment type="similarity">
    <text evidence="1 3">Belongs to the DapA family.</text>
</comment>
<dbReference type="PIRSF" id="PIRSF001365">
    <property type="entry name" value="DHDPS"/>
    <property type="match status" value="1"/>
</dbReference>
<dbReference type="Pfam" id="PF00701">
    <property type="entry name" value="DHDPS"/>
    <property type="match status" value="1"/>
</dbReference>
<dbReference type="PANTHER" id="PTHR12128">
    <property type="entry name" value="DIHYDRODIPICOLINATE SYNTHASE"/>
    <property type="match status" value="1"/>
</dbReference>
<evidence type="ECO:0000256" key="1">
    <source>
        <dbReference type="ARBA" id="ARBA00007592"/>
    </source>
</evidence>
<evidence type="ECO:0000256" key="5">
    <source>
        <dbReference type="PIRSR" id="PIRSR001365-2"/>
    </source>
</evidence>
<dbReference type="EMBL" id="JXSQ01000003">
    <property type="protein sequence ID" value="KIP53298.1"/>
    <property type="molecule type" value="Genomic_DNA"/>
</dbReference>
<dbReference type="Gene3D" id="3.20.20.70">
    <property type="entry name" value="Aldolase class I"/>
    <property type="match status" value="1"/>
</dbReference>
<evidence type="ECO:0000256" key="2">
    <source>
        <dbReference type="ARBA" id="ARBA00023239"/>
    </source>
</evidence>
<reference evidence="6 7" key="1">
    <citation type="submission" date="2015-01" db="EMBL/GenBank/DDBJ databases">
        <title>Draft genome sequence of Leucobacter komagatae strain VKM ST2845.</title>
        <authorList>
            <person name="Karlyshev A.V."/>
            <person name="Kudryashova E.B."/>
        </authorList>
    </citation>
    <scope>NUCLEOTIDE SEQUENCE [LARGE SCALE GENOMIC DNA]</scope>
    <source>
        <strain evidence="6 7">VKM ST2845</strain>
    </source>
</reference>
<dbReference type="AlphaFoldDB" id="A0A0D0IUN4"/>
<name>A0A0D0IUN4_9MICO</name>
<dbReference type="OrthoDB" id="9778880at2"/>
<dbReference type="GO" id="GO:0005829">
    <property type="term" value="C:cytosol"/>
    <property type="evidence" value="ECO:0007669"/>
    <property type="project" value="TreeGrafter"/>
</dbReference>
<evidence type="ECO:0000256" key="3">
    <source>
        <dbReference type="PIRNR" id="PIRNR001365"/>
    </source>
</evidence>
<evidence type="ECO:0000256" key="4">
    <source>
        <dbReference type="PIRSR" id="PIRSR001365-1"/>
    </source>
</evidence>
<dbReference type="Proteomes" id="UP000032120">
    <property type="component" value="Unassembled WGS sequence"/>
</dbReference>
<gene>
    <name evidence="6" type="ORF">SD72_03335</name>
</gene>
<evidence type="ECO:0000313" key="7">
    <source>
        <dbReference type="Proteomes" id="UP000032120"/>
    </source>
</evidence>
<dbReference type="PANTHER" id="PTHR12128:SF66">
    <property type="entry name" value="4-HYDROXY-2-OXOGLUTARATE ALDOLASE, MITOCHONDRIAL"/>
    <property type="match status" value="1"/>
</dbReference>
<feature type="active site" description="Proton donor/acceptor" evidence="4">
    <location>
        <position position="132"/>
    </location>
</feature>
<comment type="caution">
    <text evidence="6">The sequence shown here is derived from an EMBL/GenBank/DDBJ whole genome shotgun (WGS) entry which is preliminary data.</text>
</comment>
<keyword evidence="2 3" id="KW-0456">Lyase</keyword>
<dbReference type="CDD" id="cd00408">
    <property type="entry name" value="DHDPS-like"/>
    <property type="match status" value="1"/>
</dbReference>
<accession>A0A0D0IUN4</accession>
<proteinExistence type="inferred from homology"/>
<dbReference type="RefSeq" id="WP_042543022.1">
    <property type="nucleotide sequence ID" value="NZ_JXSQ01000003.1"/>
</dbReference>
<evidence type="ECO:0000313" key="6">
    <source>
        <dbReference type="EMBL" id="KIP53298.1"/>
    </source>
</evidence>
<organism evidence="6 7">
    <name type="scientific">Leucobacter komagatae</name>
    <dbReference type="NCBI Taxonomy" id="55969"/>
    <lineage>
        <taxon>Bacteria</taxon>
        <taxon>Bacillati</taxon>
        <taxon>Actinomycetota</taxon>
        <taxon>Actinomycetes</taxon>
        <taxon>Micrococcales</taxon>
        <taxon>Microbacteriaceae</taxon>
        <taxon>Leucobacter</taxon>
    </lineage>
</organism>
<dbReference type="PRINTS" id="PR00146">
    <property type="entry name" value="DHPICSNTHASE"/>
</dbReference>
<dbReference type="GO" id="GO:0008840">
    <property type="term" value="F:4-hydroxy-tetrahydrodipicolinate synthase activity"/>
    <property type="evidence" value="ECO:0007669"/>
    <property type="project" value="TreeGrafter"/>
</dbReference>
<dbReference type="InterPro" id="IPR002220">
    <property type="entry name" value="DapA-like"/>
</dbReference>
<protein>
    <submittedName>
        <fullName evidence="6">Dihydrodipicolinate synthase</fullName>
    </submittedName>
</protein>